<dbReference type="SMART" id="SM00177">
    <property type="entry name" value="ARF"/>
    <property type="match status" value="1"/>
</dbReference>
<dbReference type="PROSITE" id="PS51421">
    <property type="entry name" value="RAS"/>
    <property type="match status" value="1"/>
</dbReference>
<dbReference type="SMART" id="SM00173">
    <property type="entry name" value="RAS"/>
    <property type="match status" value="1"/>
</dbReference>
<dbReference type="Pfam" id="PF00071">
    <property type="entry name" value="Ras"/>
    <property type="match status" value="1"/>
</dbReference>
<evidence type="ECO:0000313" key="2">
    <source>
        <dbReference type="Proteomes" id="UP001652625"/>
    </source>
</evidence>
<dbReference type="SMART" id="SM00176">
    <property type="entry name" value="RAN"/>
    <property type="match status" value="1"/>
</dbReference>
<dbReference type="Proteomes" id="UP001652625">
    <property type="component" value="Chromosome 03"/>
</dbReference>
<organism evidence="2 3">
    <name type="scientific">Hydra vulgaris</name>
    <name type="common">Hydra</name>
    <name type="synonym">Hydra attenuata</name>
    <dbReference type="NCBI Taxonomy" id="6087"/>
    <lineage>
        <taxon>Eukaryota</taxon>
        <taxon>Metazoa</taxon>
        <taxon>Cnidaria</taxon>
        <taxon>Hydrozoa</taxon>
        <taxon>Hydroidolina</taxon>
        <taxon>Anthoathecata</taxon>
        <taxon>Aplanulata</taxon>
        <taxon>Hydridae</taxon>
        <taxon>Hydra</taxon>
    </lineage>
</organism>
<name>A0ABM4BHU7_HYDVU</name>
<reference evidence="3" key="1">
    <citation type="submission" date="2025-08" db="UniProtKB">
        <authorList>
            <consortium name="RefSeq"/>
        </authorList>
    </citation>
    <scope>IDENTIFICATION</scope>
</reference>
<dbReference type="InterPro" id="IPR027417">
    <property type="entry name" value="P-loop_NTPase"/>
</dbReference>
<proteinExistence type="inferred from homology"/>
<protein>
    <submittedName>
        <fullName evidence="3">Ras-related protein Rab-39B</fullName>
    </submittedName>
</protein>
<evidence type="ECO:0000256" key="1">
    <source>
        <dbReference type="ARBA" id="ARBA00006270"/>
    </source>
</evidence>
<evidence type="ECO:0000313" key="3">
    <source>
        <dbReference type="RefSeq" id="XP_065648551.1"/>
    </source>
</evidence>
<dbReference type="PROSITE" id="PS51419">
    <property type="entry name" value="RAB"/>
    <property type="match status" value="1"/>
</dbReference>
<dbReference type="GeneID" id="100205538"/>
<dbReference type="SMART" id="SM00175">
    <property type="entry name" value="RAB"/>
    <property type="match status" value="1"/>
</dbReference>
<accession>A0ABM4BHU7</accession>
<dbReference type="Gene3D" id="3.40.50.300">
    <property type="entry name" value="P-loop containing nucleotide triphosphate hydrolases"/>
    <property type="match status" value="1"/>
</dbReference>
<sequence length="224" mass="26028">MTDNNYNPLETDLFYQFRVILIGDSTVGKSSLLRQFTEGQYIRTSDPTVGVDFHVRVIQISDKVRVKLQLWDTAGQERFRSITRSYYRNCAGCLIVYDINNRESFNHVSEWLREAKYATEDLNVVYSLVGHKLDLDYLREVPTSEGEAFALANDMLFIETSAKILCNVEEAFSLVAREIYKRFHQGSIRQNSDWEGVKKLPSLLPHIYLREESGDIEQRKKCCH</sequence>
<dbReference type="SUPFAM" id="SSF52540">
    <property type="entry name" value="P-loop containing nucleoside triphosphate hydrolases"/>
    <property type="match status" value="1"/>
</dbReference>
<dbReference type="InterPro" id="IPR005225">
    <property type="entry name" value="Small_GTP-bd"/>
</dbReference>
<dbReference type="PROSITE" id="PS51420">
    <property type="entry name" value="RHO"/>
    <property type="match status" value="1"/>
</dbReference>
<dbReference type="PRINTS" id="PR00449">
    <property type="entry name" value="RASTRNSFRMNG"/>
</dbReference>
<dbReference type="SMART" id="SM00174">
    <property type="entry name" value="RHO"/>
    <property type="match status" value="1"/>
</dbReference>
<dbReference type="InterPro" id="IPR050209">
    <property type="entry name" value="Rab_GTPases_membrane_traffic"/>
</dbReference>
<gene>
    <name evidence="3" type="primary">LOC100205538</name>
</gene>
<comment type="similarity">
    <text evidence="1">Belongs to the small GTPase superfamily. Rab family.</text>
</comment>
<dbReference type="RefSeq" id="XP_065648551.1">
    <property type="nucleotide sequence ID" value="XM_065792479.1"/>
</dbReference>
<dbReference type="InterPro" id="IPR001806">
    <property type="entry name" value="Small_GTPase"/>
</dbReference>
<dbReference type="NCBIfam" id="TIGR00231">
    <property type="entry name" value="small_GTP"/>
    <property type="match status" value="1"/>
</dbReference>
<keyword evidence="2" id="KW-1185">Reference proteome</keyword>
<dbReference type="PANTHER" id="PTHR47979">
    <property type="entry name" value="DRAB11-RELATED"/>
    <property type="match status" value="1"/>
</dbReference>